<feature type="region of interest" description="Disordered" evidence="1">
    <location>
        <begin position="104"/>
        <end position="143"/>
    </location>
</feature>
<dbReference type="EMBL" id="JARBJD010000131">
    <property type="protein sequence ID" value="KAK2950697.1"/>
    <property type="molecule type" value="Genomic_DNA"/>
</dbReference>
<dbReference type="Proteomes" id="UP001281761">
    <property type="component" value="Unassembled WGS sequence"/>
</dbReference>
<dbReference type="Pfam" id="PF07714">
    <property type="entry name" value="PK_Tyr_Ser-Thr"/>
    <property type="match status" value="1"/>
</dbReference>
<feature type="domain" description="Protein kinase" evidence="2">
    <location>
        <begin position="1"/>
        <end position="119"/>
    </location>
</feature>
<evidence type="ECO:0000256" key="1">
    <source>
        <dbReference type="SAM" id="MobiDB-lite"/>
    </source>
</evidence>
<dbReference type="SUPFAM" id="SSF56112">
    <property type="entry name" value="Protein kinase-like (PK-like)"/>
    <property type="match status" value="1"/>
</dbReference>
<reference evidence="3 4" key="1">
    <citation type="journal article" date="2022" name="bioRxiv">
        <title>Genomics of Preaxostyla Flagellates Illuminates Evolutionary Transitions and the Path Towards Mitochondrial Loss.</title>
        <authorList>
            <person name="Novak L.V.F."/>
            <person name="Treitli S.C."/>
            <person name="Pyrih J."/>
            <person name="Halakuc P."/>
            <person name="Pipaliya S.V."/>
            <person name="Vacek V."/>
            <person name="Brzon O."/>
            <person name="Soukal P."/>
            <person name="Eme L."/>
            <person name="Dacks J.B."/>
            <person name="Karnkowska A."/>
            <person name="Elias M."/>
            <person name="Hampl V."/>
        </authorList>
    </citation>
    <scope>NUCLEOTIDE SEQUENCE [LARGE SCALE GENOMIC DNA]</scope>
    <source>
        <strain evidence="3">NAU3</strain>
        <tissue evidence="3">Gut</tissue>
    </source>
</reference>
<feature type="region of interest" description="Disordered" evidence="1">
    <location>
        <begin position="1"/>
        <end position="26"/>
    </location>
</feature>
<evidence type="ECO:0000259" key="2">
    <source>
        <dbReference type="PROSITE" id="PS50011"/>
    </source>
</evidence>
<dbReference type="InterPro" id="IPR001245">
    <property type="entry name" value="Ser-Thr/Tyr_kinase_cat_dom"/>
</dbReference>
<feature type="compositionally biased region" description="Basic and acidic residues" evidence="1">
    <location>
        <begin position="104"/>
        <end position="125"/>
    </location>
</feature>
<dbReference type="PANTHER" id="PTHR23257">
    <property type="entry name" value="SERINE-THREONINE PROTEIN KINASE"/>
    <property type="match status" value="1"/>
</dbReference>
<accession>A0ABQ9XJC5</accession>
<gene>
    <name evidence="3" type="ORF">BLNAU_14368</name>
</gene>
<evidence type="ECO:0000313" key="4">
    <source>
        <dbReference type="Proteomes" id="UP001281761"/>
    </source>
</evidence>
<keyword evidence="4" id="KW-1185">Reference proteome</keyword>
<protein>
    <recommendedName>
        <fullName evidence="2">Protein kinase domain-containing protein</fullName>
    </recommendedName>
</protein>
<proteinExistence type="predicted"/>
<evidence type="ECO:0000313" key="3">
    <source>
        <dbReference type="EMBL" id="KAK2950697.1"/>
    </source>
</evidence>
<dbReference type="PROSITE" id="PS50011">
    <property type="entry name" value="PROTEIN_KINASE_DOM"/>
    <property type="match status" value="1"/>
</dbReference>
<sequence length="143" mass="15893">MKGDKQDESFFGERLSAEKSTATEGLRWRAPEASRLNGETIDGESALVFSLGLVLWEVWTGEVPWKEMDEANAQRQNEGGVKPNLKLVSDTEIRDLITKCISFDPKDRPSLKDVLHGLGEAESKPPEQPATLPKPSDTRDVRS</sequence>
<dbReference type="InterPro" id="IPR050167">
    <property type="entry name" value="Ser_Thr_protein_kinase"/>
</dbReference>
<dbReference type="Gene3D" id="1.10.510.10">
    <property type="entry name" value="Transferase(Phosphotransferase) domain 1"/>
    <property type="match status" value="1"/>
</dbReference>
<dbReference type="PANTHER" id="PTHR23257:SF963">
    <property type="entry name" value="AT08303P"/>
    <property type="match status" value="1"/>
</dbReference>
<name>A0ABQ9XJC5_9EUKA</name>
<organism evidence="3 4">
    <name type="scientific">Blattamonas nauphoetae</name>
    <dbReference type="NCBI Taxonomy" id="2049346"/>
    <lineage>
        <taxon>Eukaryota</taxon>
        <taxon>Metamonada</taxon>
        <taxon>Preaxostyla</taxon>
        <taxon>Oxymonadida</taxon>
        <taxon>Blattamonas</taxon>
    </lineage>
</organism>
<comment type="caution">
    <text evidence="3">The sequence shown here is derived from an EMBL/GenBank/DDBJ whole genome shotgun (WGS) entry which is preliminary data.</text>
</comment>
<dbReference type="InterPro" id="IPR011009">
    <property type="entry name" value="Kinase-like_dom_sf"/>
</dbReference>
<dbReference type="InterPro" id="IPR000719">
    <property type="entry name" value="Prot_kinase_dom"/>
</dbReference>